<dbReference type="Pfam" id="PF21413">
    <property type="entry name" value="SHQ1-like_CS"/>
    <property type="match status" value="1"/>
</dbReference>
<evidence type="ECO:0000313" key="11">
    <source>
        <dbReference type="Proteomes" id="UP000694892"/>
    </source>
</evidence>
<evidence type="ECO:0000256" key="3">
    <source>
        <dbReference type="ARBA" id="ARBA00005607"/>
    </source>
</evidence>
<evidence type="ECO:0000259" key="9">
    <source>
        <dbReference type="PROSITE" id="PS51203"/>
    </source>
</evidence>
<sequence length="603" mass="67787">MITPAFDIRQDSDFLTITIKVPYARASEIDIYIEGDDFKFYAKPYFLRLALPGRIVEDGRQKATYNADDGIITVCVPKETPGQHFEGLDLLTSLLAPRGSKSAKPLIEEIGSSQDVLEEEDEFDWQIEQTPFVEPTEEALQSQCTYGFGNLRSGVFGRLQEELNDVIDLRDPDVTPASERTRRRLAAEKMKFDPDHYLADLFEDEPVQHLLKYQPWWAAEIDAGCSQSAENQERRVSFSDKQKEQLRKFTNKSHLLDKKTQQQAYLGLIDLLLAYCYEVRVTEGERNVESAWNIRKLSSTLSWFENFTCIKDALVSFGRRVLCYPLYRHFQLVEKAISDTVSLLKLGKAAVLKCLLEIHAIFQENDPAYILNDLYITDYCIWIQKVKSKKVAALSDCVQALSISKSDLGLELEELEDAARLVQEEEKQEQLAPSTCLAQPLATVVSESSDTDSSTSDTDDSSTDTEDSTSDEESTSEEEPTDHAESEKIFVAGQDSKAESSLEKAGAEKYKLPAAEKAETAVTEEMKRLTEKMNSAVILSEPLMGPPGVTDKSLDKKAEEYTMQPAQSTSGTPTAREFLEVTPRLNPLLIVPLSDEDDELAEH</sequence>
<dbReference type="InterPro" id="IPR007052">
    <property type="entry name" value="CS_dom"/>
</dbReference>
<dbReference type="CDD" id="cd00298">
    <property type="entry name" value="ACD_sHsps_p23-like"/>
    <property type="match status" value="1"/>
</dbReference>
<feature type="region of interest" description="Disordered" evidence="8">
    <location>
        <begin position="443"/>
        <end position="487"/>
    </location>
</feature>
<dbReference type="InterPro" id="IPR007009">
    <property type="entry name" value="Shq1_C"/>
</dbReference>
<dbReference type="OMA" id="HNIESAW"/>
<dbReference type="EMBL" id="CM004472">
    <property type="protein sequence ID" value="OCT85918.1"/>
    <property type="molecule type" value="Genomic_DNA"/>
</dbReference>
<dbReference type="GO" id="GO:0005654">
    <property type="term" value="C:nucleoplasm"/>
    <property type="evidence" value="ECO:0007669"/>
    <property type="project" value="UniProtKB-SubCell"/>
</dbReference>
<feature type="coiled-coil region" evidence="7">
    <location>
        <begin position="398"/>
        <end position="432"/>
    </location>
</feature>
<feature type="domain" description="CS" evidence="9">
    <location>
        <begin position="1"/>
        <end position="89"/>
    </location>
</feature>
<evidence type="ECO:0000256" key="8">
    <source>
        <dbReference type="SAM" id="MobiDB-lite"/>
    </source>
</evidence>
<keyword evidence="5" id="KW-0963">Cytoplasm</keyword>
<evidence type="ECO:0000256" key="4">
    <source>
        <dbReference type="ARBA" id="ARBA00013750"/>
    </source>
</evidence>
<reference evidence="10" key="2">
    <citation type="submission" date="2016-05" db="EMBL/GenBank/DDBJ databases">
        <title>WGS assembly of Xenopus laevis.</title>
        <authorList>
            <person name="Session A."/>
            <person name="Uno Y."/>
            <person name="Kwon T."/>
            <person name="Chapman J."/>
            <person name="Toyoda A."/>
            <person name="Takahashi S."/>
            <person name="Fukui A."/>
            <person name="Hikosaka A."/>
            <person name="Putnam N."/>
            <person name="Stites J."/>
            <person name="Van Heeringen S."/>
            <person name="Quigley I."/>
            <person name="Heinz S."/>
            <person name="Hellsten U."/>
            <person name="Lyons J."/>
            <person name="Suzuki A."/>
            <person name="Kondo M."/>
            <person name="Ogino H."/>
            <person name="Ochi H."/>
            <person name="Bogdanovic O."/>
            <person name="Lister R."/>
            <person name="Georgiou G."/>
            <person name="Paranjpe S."/>
            <person name="Van Kruijsbergen I."/>
            <person name="Mozaffari S."/>
            <person name="Shu S."/>
            <person name="Schmutz J."/>
            <person name="Jenkins J."/>
            <person name="Grimwood J."/>
            <person name="Carlson J."/>
            <person name="Mitros T."/>
            <person name="Simakov O."/>
            <person name="Heald R."/>
            <person name="Miller K."/>
            <person name="Haudenschild C."/>
            <person name="Kuroki Y."/>
            <person name="Tanaka T."/>
            <person name="Michiue T."/>
            <person name="Watanabe M."/>
            <person name="Kinoshita T."/>
            <person name="Ohta Y."/>
            <person name="Mawaribuchi S."/>
            <person name="Suzuki Y."/>
            <person name="Haramoto Y."/>
            <person name="Yamamoto T."/>
            <person name="Takagi C."/>
            <person name="Kitzman J."/>
            <person name="Shendure J."/>
            <person name="Nakayama T."/>
            <person name="Izutsu Y."/>
            <person name="Robert J."/>
            <person name="Dichmann D."/>
            <person name="Flajnik M."/>
            <person name="Houston D."/>
            <person name="Marcotte E."/>
            <person name="Wallingford J."/>
            <person name="Ito Y."/>
            <person name="Asashima M."/>
            <person name="Ueno N."/>
            <person name="Matsuda Y."/>
            <person name="Jan Veenstra G."/>
            <person name="Fujiyama A."/>
            <person name="Harland R."/>
            <person name="Taira M."/>
            <person name="Rokhsar D.S."/>
        </authorList>
    </citation>
    <scope>NUCLEOTIDE SEQUENCE</scope>
    <source>
        <strain evidence="10">J</strain>
        <tissue evidence="10">Blood</tissue>
    </source>
</reference>
<dbReference type="Gene3D" id="2.60.40.790">
    <property type="match status" value="1"/>
</dbReference>
<dbReference type="InterPro" id="IPR048696">
    <property type="entry name" value="SHQ1-like_CS"/>
</dbReference>
<dbReference type="FunFam" id="2.60.40.790:FF:000022">
    <property type="entry name" value="Protein SHQ1 homolog"/>
    <property type="match status" value="1"/>
</dbReference>
<gene>
    <name evidence="10" type="ORF">XELAEV_18024088mg</name>
</gene>
<evidence type="ECO:0000256" key="2">
    <source>
        <dbReference type="ARBA" id="ARBA00004642"/>
    </source>
</evidence>
<organism evidence="10 11">
    <name type="scientific">Xenopus laevis</name>
    <name type="common">African clawed frog</name>
    <dbReference type="NCBI Taxonomy" id="8355"/>
    <lineage>
        <taxon>Eukaryota</taxon>
        <taxon>Metazoa</taxon>
        <taxon>Chordata</taxon>
        <taxon>Craniata</taxon>
        <taxon>Vertebrata</taxon>
        <taxon>Euteleostomi</taxon>
        <taxon>Amphibia</taxon>
        <taxon>Batrachia</taxon>
        <taxon>Anura</taxon>
        <taxon>Pipoidea</taxon>
        <taxon>Pipidae</taxon>
        <taxon>Xenopodinae</taxon>
        <taxon>Xenopus</taxon>
        <taxon>Xenopus</taxon>
    </lineage>
</organism>
<comment type="subcellular location">
    <subcellularLocation>
        <location evidence="1">Cytoplasm</location>
        <location evidence="1">Cytosol</location>
    </subcellularLocation>
    <subcellularLocation>
        <location evidence="2">Nucleus</location>
        <location evidence="2">Nucleoplasm</location>
    </subcellularLocation>
</comment>
<dbReference type="GO" id="GO:0051082">
    <property type="term" value="F:unfolded protein binding"/>
    <property type="evidence" value="ECO:0007669"/>
    <property type="project" value="TreeGrafter"/>
</dbReference>
<evidence type="ECO:0000313" key="10">
    <source>
        <dbReference type="EMBL" id="OCT85918.1"/>
    </source>
</evidence>
<dbReference type="PANTHER" id="PTHR12967">
    <property type="entry name" value="PROTEIN SHQ1 HOMOLOG"/>
    <property type="match status" value="1"/>
</dbReference>
<dbReference type="Pfam" id="PF04925">
    <property type="entry name" value="SHQ1"/>
    <property type="match status" value="1"/>
</dbReference>
<protein>
    <recommendedName>
        <fullName evidence="4">Protein SHQ1 homolog</fullName>
    </recommendedName>
</protein>
<proteinExistence type="inferred from homology"/>
<dbReference type="AlphaFoldDB" id="A0A974D691"/>
<dbReference type="SUPFAM" id="SSF49764">
    <property type="entry name" value="HSP20-like chaperones"/>
    <property type="match status" value="1"/>
</dbReference>
<dbReference type="PROSITE" id="PS51203">
    <property type="entry name" value="CS"/>
    <property type="match status" value="1"/>
</dbReference>
<feature type="compositionally biased region" description="Low complexity" evidence="8">
    <location>
        <begin position="446"/>
        <end position="456"/>
    </location>
</feature>
<evidence type="ECO:0000256" key="1">
    <source>
        <dbReference type="ARBA" id="ARBA00004514"/>
    </source>
</evidence>
<dbReference type="Proteomes" id="UP000694892">
    <property type="component" value="Chromosome 4L"/>
</dbReference>
<dbReference type="PANTHER" id="PTHR12967:SF0">
    <property type="entry name" value="PROTEIN SHQ1 HOMOLOG"/>
    <property type="match status" value="1"/>
</dbReference>
<keyword evidence="6" id="KW-0539">Nucleus</keyword>
<evidence type="ECO:0000256" key="7">
    <source>
        <dbReference type="SAM" id="Coils"/>
    </source>
</evidence>
<comment type="similarity">
    <text evidence="3">Belongs to the SHQ1 family.</text>
</comment>
<reference evidence="11" key="1">
    <citation type="journal article" date="2016" name="Nature">
        <title>Genome evolution in the allotetraploid frog Xenopus laevis.</title>
        <authorList>
            <person name="Session A.M."/>
            <person name="Uno Y."/>
            <person name="Kwon T."/>
            <person name="Chapman J.A."/>
            <person name="Toyoda A."/>
            <person name="Takahashi S."/>
            <person name="Fukui A."/>
            <person name="Hikosaka A."/>
            <person name="Suzuki A."/>
            <person name="Kondo M."/>
            <person name="van Heeringen S.J."/>
            <person name="Quigley I."/>
            <person name="Heinz S."/>
            <person name="Ogino H."/>
            <person name="Ochi H."/>
            <person name="Hellsten U."/>
            <person name="Lyons J.B."/>
            <person name="Simakov O."/>
            <person name="Putnam N."/>
            <person name="Stites J."/>
            <person name="Kuroki Y."/>
            <person name="Tanaka T."/>
            <person name="Michiue T."/>
            <person name="Watanabe M."/>
            <person name="Bogdanovic O."/>
            <person name="Lister R."/>
            <person name="Georgiou G."/>
            <person name="Paranjpe S.S."/>
            <person name="van Kruijsbergen I."/>
            <person name="Shu S."/>
            <person name="Carlson J."/>
            <person name="Kinoshita T."/>
            <person name="Ohta Y."/>
            <person name="Mawaribuchi S."/>
            <person name="Jenkins J."/>
            <person name="Grimwood J."/>
            <person name="Schmutz J."/>
            <person name="Mitros T."/>
            <person name="Mozaffari S.V."/>
            <person name="Suzuki Y."/>
            <person name="Haramoto Y."/>
            <person name="Yamamoto T.S."/>
            <person name="Takagi C."/>
            <person name="Heald R."/>
            <person name="Miller K."/>
            <person name="Haudenschild C."/>
            <person name="Kitzman J."/>
            <person name="Nakayama T."/>
            <person name="Izutsu Y."/>
            <person name="Robert J."/>
            <person name="Fortriede J."/>
            <person name="Burns K."/>
            <person name="Lotay V."/>
            <person name="Karimi K."/>
            <person name="Yasuoka Y."/>
            <person name="Dichmann D.S."/>
            <person name="Flajnik M.F."/>
            <person name="Houston D.W."/>
            <person name="Shendure J."/>
            <person name="DuPasquier L."/>
            <person name="Vize P.D."/>
            <person name="Zorn A.M."/>
            <person name="Ito M."/>
            <person name="Marcotte E.M."/>
            <person name="Wallingford J.B."/>
            <person name="Ito Y."/>
            <person name="Asashima M."/>
            <person name="Ueno N."/>
            <person name="Matsuda Y."/>
            <person name="Veenstra G.J."/>
            <person name="Fujiyama A."/>
            <person name="Harland R.M."/>
            <person name="Taira M."/>
            <person name="Rokhsar D.S."/>
        </authorList>
    </citation>
    <scope>NUCLEOTIDE SEQUENCE [LARGE SCALE GENOMIC DNA]</scope>
    <source>
        <strain evidence="11">J</strain>
    </source>
</reference>
<evidence type="ECO:0000256" key="5">
    <source>
        <dbReference type="ARBA" id="ARBA00022490"/>
    </source>
</evidence>
<dbReference type="GO" id="GO:0005829">
    <property type="term" value="C:cytosol"/>
    <property type="evidence" value="ECO:0007669"/>
    <property type="project" value="UniProtKB-SubCell"/>
</dbReference>
<name>A0A974D691_XENLA</name>
<keyword evidence="7" id="KW-0175">Coiled coil</keyword>
<dbReference type="InterPro" id="IPR039742">
    <property type="entry name" value="Shq1"/>
</dbReference>
<accession>A0A974D691</accession>
<dbReference type="InterPro" id="IPR008978">
    <property type="entry name" value="HSP20-like_chaperone"/>
</dbReference>
<dbReference type="GO" id="GO:0000493">
    <property type="term" value="P:box H/ACA snoRNP assembly"/>
    <property type="evidence" value="ECO:0007669"/>
    <property type="project" value="InterPro"/>
</dbReference>
<evidence type="ECO:0000256" key="6">
    <source>
        <dbReference type="ARBA" id="ARBA00023242"/>
    </source>
</evidence>
<feature type="compositionally biased region" description="Acidic residues" evidence="8">
    <location>
        <begin position="457"/>
        <end position="480"/>
    </location>
</feature>
<dbReference type="EMBL" id="CM004472">
    <property type="protein sequence ID" value="OCT85919.1"/>
    <property type="molecule type" value="Genomic_DNA"/>
</dbReference>